<evidence type="ECO:0000313" key="1">
    <source>
        <dbReference type="EMBL" id="GIH21481.1"/>
    </source>
</evidence>
<sequence length="102" mass="11189">MKPHQHGPTPTWCAQDHQCKPVLGEHRSDPITVDLSGLARALLTRVQVANGAQHADIRVRLALHPNERLARQQLRTLLAGLDEVLGRAAMTVPPRTTGRRAA</sequence>
<name>A0A8J3R395_9ACTN</name>
<reference evidence="1" key="1">
    <citation type="submission" date="2021-01" db="EMBL/GenBank/DDBJ databases">
        <title>Whole genome shotgun sequence of Rugosimonospora africana NBRC 104875.</title>
        <authorList>
            <person name="Komaki H."/>
            <person name="Tamura T."/>
        </authorList>
    </citation>
    <scope>NUCLEOTIDE SEQUENCE</scope>
    <source>
        <strain evidence="1">NBRC 104875</strain>
    </source>
</reference>
<dbReference type="EMBL" id="BONZ01000134">
    <property type="protein sequence ID" value="GIH21481.1"/>
    <property type="molecule type" value="Genomic_DNA"/>
</dbReference>
<dbReference type="Proteomes" id="UP000642748">
    <property type="component" value="Unassembled WGS sequence"/>
</dbReference>
<keyword evidence="2" id="KW-1185">Reference proteome</keyword>
<protein>
    <submittedName>
        <fullName evidence="1">Uncharacterized protein</fullName>
    </submittedName>
</protein>
<dbReference type="AlphaFoldDB" id="A0A8J3R395"/>
<proteinExistence type="predicted"/>
<accession>A0A8J3R395</accession>
<evidence type="ECO:0000313" key="2">
    <source>
        <dbReference type="Proteomes" id="UP000642748"/>
    </source>
</evidence>
<organism evidence="1 2">
    <name type="scientific">Rugosimonospora africana</name>
    <dbReference type="NCBI Taxonomy" id="556532"/>
    <lineage>
        <taxon>Bacteria</taxon>
        <taxon>Bacillati</taxon>
        <taxon>Actinomycetota</taxon>
        <taxon>Actinomycetes</taxon>
        <taxon>Micromonosporales</taxon>
        <taxon>Micromonosporaceae</taxon>
        <taxon>Rugosimonospora</taxon>
    </lineage>
</organism>
<gene>
    <name evidence="1" type="ORF">Raf01_96530</name>
</gene>
<comment type="caution">
    <text evidence="1">The sequence shown here is derived from an EMBL/GenBank/DDBJ whole genome shotgun (WGS) entry which is preliminary data.</text>
</comment>